<feature type="non-terminal residue" evidence="3">
    <location>
        <position position="1"/>
    </location>
</feature>
<dbReference type="Proteomes" id="UP000737018">
    <property type="component" value="Unassembled WGS sequence"/>
</dbReference>
<accession>A0A8J4QI46</accession>
<evidence type="ECO:0000256" key="2">
    <source>
        <dbReference type="SAM" id="Phobius"/>
    </source>
</evidence>
<reference evidence="3" key="1">
    <citation type="submission" date="2020-03" db="EMBL/GenBank/DDBJ databases">
        <title>Castanea mollissima Vanexum genome sequencing.</title>
        <authorList>
            <person name="Staton M."/>
        </authorList>
    </citation>
    <scope>NUCLEOTIDE SEQUENCE</scope>
    <source>
        <tissue evidence="3">Leaf</tissue>
    </source>
</reference>
<keyword evidence="2" id="KW-0472">Membrane</keyword>
<proteinExistence type="predicted"/>
<keyword evidence="2" id="KW-1133">Transmembrane helix</keyword>
<dbReference type="EMBL" id="JRKL02009748">
    <property type="protein sequence ID" value="KAF3946204.1"/>
    <property type="molecule type" value="Genomic_DNA"/>
</dbReference>
<dbReference type="AlphaFoldDB" id="A0A8J4QI46"/>
<keyword evidence="2" id="KW-0812">Transmembrane</keyword>
<protein>
    <submittedName>
        <fullName evidence="3">Uncharacterized protein</fullName>
    </submittedName>
</protein>
<sequence>MVSPTASGGLLDGSWWSMSWLVVSWVEVGGGERAREKSQPPQSDCRNHRNRGNGIHRGTRCCSASQVQVQRRGSLVRRQICASTLLVSLRSFLPPLDAITLIGFMFLVISALLGYIYSPRLDSAPPRWVHFAHGLLLFLYQ</sequence>
<evidence type="ECO:0000256" key="1">
    <source>
        <dbReference type="SAM" id="MobiDB-lite"/>
    </source>
</evidence>
<organism evidence="3 4">
    <name type="scientific">Castanea mollissima</name>
    <name type="common">Chinese chestnut</name>
    <dbReference type="NCBI Taxonomy" id="60419"/>
    <lineage>
        <taxon>Eukaryota</taxon>
        <taxon>Viridiplantae</taxon>
        <taxon>Streptophyta</taxon>
        <taxon>Embryophyta</taxon>
        <taxon>Tracheophyta</taxon>
        <taxon>Spermatophyta</taxon>
        <taxon>Magnoliopsida</taxon>
        <taxon>eudicotyledons</taxon>
        <taxon>Gunneridae</taxon>
        <taxon>Pentapetalae</taxon>
        <taxon>rosids</taxon>
        <taxon>fabids</taxon>
        <taxon>Fagales</taxon>
        <taxon>Fagaceae</taxon>
        <taxon>Castanea</taxon>
    </lineage>
</organism>
<evidence type="ECO:0000313" key="3">
    <source>
        <dbReference type="EMBL" id="KAF3946204.1"/>
    </source>
</evidence>
<feature type="transmembrane region" description="Helical" evidence="2">
    <location>
        <begin position="98"/>
        <end position="117"/>
    </location>
</feature>
<evidence type="ECO:0000313" key="4">
    <source>
        <dbReference type="Proteomes" id="UP000737018"/>
    </source>
</evidence>
<keyword evidence="4" id="KW-1185">Reference proteome</keyword>
<comment type="caution">
    <text evidence="3">The sequence shown here is derived from an EMBL/GenBank/DDBJ whole genome shotgun (WGS) entry which is preliminary data.</text>
</comment>
<dbReference type="OrthoDB" id="196717at2759"/>
<gene>
    <name evidence="3" type="ORF">CMV_027502</name>
</gene>
<feature type="region of interest" description="Disordered" evidence="1">
    <location>
        <begin position="33"/>
        <end position="52"/>
    </location>
</feature>
<name>A0A8J4QI46_9ROSI</name>